<dbReference type="PROSITE" id="PS00039">
    <property type="entry name" value="DEAD_ATP_HELICASE"/>
    <property type="match status" value="1"/>
</dbReference>
<dbReference type="CDD" id="cd17956">
    <property type="entry name" value="DEADc_DDX51"/>
    <property type="match status" value="1"/>
</dbReference>
<dbReference type="Pfam" id="PF00271">
    <property type="entry name" value="Helicase_C"/>
    <property type="match status" value="1"/>
</dbReference>
<feature type="domain" description="Helicase C-terminal" evidence="10">
    <location>
        <begin position="654"/>
        <end position="820"/>
    </location>
</feature>
<gene>
    <name evidence="11" type="ORF">K444DRAFT_613445</name>
</gene>
<dbReference type="Proteomes" id="UP000235371">
    <property type="component" value="Unassembled WGS sequence"/>
</dbReference>
<dbReference type="RefSeq" id="XP_024736393.1">
    <property type="nucleotide sequence ID" value="XM_024880349.1"/>
</dbReference>
<dbReference type="SUPFAM" id="SSF52540">
    <property type="entry name" value="P-loop containing nucleoside triphosphate hydrolases"/>
    <property type="match status" value="2"/>
</dbReference>
<keyword evidence="2 7" id="KW-0378">Hydrolase</keyword>
<keyword evidence="6" id="KW-0539">Nucleus</keyword>
<dbReference type="GO" id="GO:0003723">
    <property type="term" value="F:RNA binding"/>
    <property type="evidence" value="ECO:0007669"/>
    <property type="project" value="UniProtKB-UniRule"/>
</dbReference>
<dbReference type="InParanoid" id="A0A2J6T8X7"/>
<evidence type="ECO:0000256" key="4">
    <source>
        <dbReference type="ARBA" id="ARBA00022840"/>
    </source>
</evidence>
<dbReference type="PROSITE" id="PS51192">
    <property type="entry name" value="HELICASE_ATP_BIND_1"/>
    <property type="match status" value="1"/>
</dbReference>
<dbReference type="InterPro" id="IPR011545">
    <property type="entry name" value="DEAD/DEAH_box_helicase_dom"/>
</dbReference>
<evidence type="ECO:0000256" key="6">
    <source>
        <dbReference type="ARBA" id="ARBA00023242"/>
    </source>
</evidence>
<evidence type="ECO:0000259" key="10">
    <source>
        <dbReference type="PROSITE" id="PS51194"/>
    </source>
</evidence>
<keyword evidence="5 7" id="KW-0694">RNA-binding</keyword>
<feature type="compositionally biased region" description="Basic and acidic residues" evidence="8">
    <location>
        <begin position="98"/>
        <end position="116"/>
    </location>
</feature>
<comment type="domain">
    <text evidence="7">The Q motif is unique to and characteristic of the DEAD box family of RNA helicases and controls ATP binding and hydrolysis.</text>
</comment>
<comment type="function">
    <text evidence="7">RNA helicase.</text>
</comment>
<dbReference type="STRING" id="1095630.A0A2J6T8X7"/>
<dbReference type="CDD" id="cd18787">
    <property type="entry name" value="SF2_C_DEAD"/>
    <property type="match status" value="1"/>
</dbReference>
<dbReference type="GeneID" id="36588426"/>
<feature type="region of interest" description="Disordered" evidence="8">
    <location>
        <begin position="1"/>
        <end position="173"/>
    </location>
</feature>
<sequence length="842" mass="92373">MASQIYSRYIPPSKKSSAPNQPSTKPSTTALGTEVAAATPPRHASATYARYVLPSKTIPGRPSATIVPDFESTAIRKRNREDVEEESAPKRTKKDKKPWKARDSPQDVEELNKSRESAAGAFVSPAAELKRSRGVKSLSLAASGQDEGQNEPRTKENILPREPKLSAGSPVIGSTSKFAKNEVDELDKRIKRKTKRVGANVEQDSGGTVTQEEDNGLRHKKLMEKREKSMKKAERFVQKSKSEPVGEQIQAEKEEVPIEVHDLVPLPQPDPVPELPVLAASTSLPPWLASPIRVLPTATASFSEVGIDVDVARALQDRGLSEAFAVQAAVLPLLLPGELQQLGDILVSAATGSGKTLAYVLPMVESISRSQTTKLRGLIVMPTRELVTQAKNVCEICASAFPGRLGRKRVKIGTAVGNETLKVEQEMLITQKLLYDPIAYEKQQSQLNEKWKNSEDGSDEGALCDEEVVSDLPDHVFRPSSNVDILICTPGRLVEHIKSAPGFTLKHIKWFVVDEADKLLDQSFQQWLEVAMARMDVEGRSTRPLDRVRKIILSATMTRDVGLLNPLRLYRPKLILLEGSSSAGHDNIETSQAHVLPPLLLESGVKVEDENIKPLYLMELLKREDVLSGDLLIESSSDPSDDKSSSDEKGYQSSARSMSHKTSKREPDTPRGVLIFTKSNESALRLGRLIALLAPSSSHKIGTLTSTTPRAARKSALKSFAAAKVSILVASDLVSRGLDLPNLAHVINYDVPTSLTSYVHRIGRTARAGKRGHAWTLFTASEGRWFWNEIGRTKGVERSSGKIERVNIKAEFFGQEQRATYEDALVELGREARNLRAGVVVA</sequence>
<feature type="region of interest" description="Disordered" evidence="8">
    <location>
        <begin position="196"/>
        <end position="215"/>
    </location>
</feature>
<evidence type="ECO:0000256" key="7">
    <source>
        <dbReference type="RuleBase" id="RU365068"/>
    </source>
</evidence>
<dbReference type="OrthoDB" id="3370at2759"/>
<evidence type="ECO:0000313" key="11">
    <source>
        <dbReference type="EMBL" id="PMD59489.1"/>
    </source>
</evidence>
<dbReference type="InterPro" id="IPR014001">
    <property type="entry name" value="Helicase_ATP-bd"/>
</dbReference>
<dbReference type="GO" id="GO:0003724">
    <property type="term" value="F:RNA helicase activity"/>
    <property type="evidence" value="ECO:0007669"/>
    <property type="project" value="UniProtKB-EC"/>
</dbReference>
<dbReference type="SMART" id="SM00487">
    <property type="entry name" value="DEXDc"/>
    <property type="match status" value="1"/>
</dbReference>
<dbReference type="AlphaFoldDB" id="A0A2J6T8X7"/>
<keyword evidence="4 7" id="KW-0067">ATP-binding</keyword>
<name>A0A2J6T8X7_9HELO</name>
<dbReference type="SMART" id="SM00490">
    <property type="entry name" value="HELICc"/>
    <property type="match status" value="1"/>
</dbReference>
<evidence type="ECO:0000313" key="12">
    <source>
        <dbReference type="Proteomes" id="UP000235371"/>
    </source>
</evidence>
<dbReference type="PANTHER" id="PTHR24031">
    <property type="entry name" value="RNA HELICASE"/>
    <property type="match status" value="1"/>
</dbReference>
<dbReference type="Pfam" id="PF00270">
    <property type="entry name" value="DEAD"/>
    <property type="match status" value="2"/>
</dbReference>
<dbReference type="GO" id="GO:0016787">
    <property type="term" value="F:hydrolase activity"/>
    <property type="evidence" value="ECO:0007669"/>
    <property type="project" value="UniProtKB-KW"/>
</dbReference>
<dbReference type="FunCoup" id="A0A2J6T8X7">
    <property type="interactions" value="873"/>
</dbReference>
<evidence type="ECO:0000256" key="2">
    <source>
        <dbReference type="ARBA" id="ARBA00022801"/>
    </source>
</evidence>
<proteinExistence type="inferred from homology"/>
<comment type="catalytic activity">
    <reaction evidence="7">
        <text>ATP + H2O = ADP + phosphate + H(+)</text>
        <dbReference type="Rhea" id="RHEA:13065"/>
        <dbReference type="ChEBI" id="CHEBI:15377"/>
        <dbReference type="ChEBI" id="CHEBI:15378"/>
        <dbReference type="ChEBI" id="CHEBI:30616"/>
        <dbReference type="ChEBI" id="CHEBI:43474"/>
        <dbReference type="ChEBI" id="CHEBI:456216"/>
        <dbReference type="EC" id="3.6.4.13"/>
    </reaction>
</comment>
<dbReference type="Gene3D" id="3.40.50.300">
    <property type="entry name" value="P-loop containing nucleotide triphosphate hydrolases"/>
    <property type="match status" value="2"/>
</dbReference>
<dbReference type="InterPro" id="IPR027417">
    <property type="entry name" value="P-loop_NTPase"/>
</dbReference>
<dbReference type="InterPro" id="IPR000629">
    <property type="entry name" value="RNA-helicase_DEAD-box_CS"/>
</dbReference>
<evidence type="ECO:0000256" key="5">
    <source>
        <dbReference type="ARBA" id="ARBA00022884"/>
    </source>
</evidence>
<comment type="similarity">
    <text evidence="7">Belongs to the DEAD box helicase family.</text>
</comment>
<feature type="compositionally biased region" description="Basic and acidic residues" evidence="8">
    <location>
        <begin position="150"/>
        <end position="164"/>
    </location>
</feature>
<accession>A0A2J6T8X7</accession>
<dbReference type="GO" id="GO:0005524">
    <property type="term" value="F:ATP binding"/>
    <property type="evidence" value="ECO:0007669"/>
    <property type="project" value="UniProtKB-UniRule"/>
</dbReference>
<feature type="domain" description="Helicase ATP-binding" evidence="9">
    <location>
        <begin position="336"/>
        <end position="575"/>
    </location>
</feature>
<protein>
    <recommendedName>
        <fullName evidence="7">ATP-dependent RNA helicase</fullName>
        <ecNumber evidence="7">3.6.4.13</ecNumber>
    </recommendedName>
</protein>
<dbReference type="EMBL" id="KZ613816">
    <property type="protein sequence ID" value="PMD59489.1"/>
    <property type="molecule type" value="Genomic_DNA"/>
</dbReference>
<dbReference type="InterPro" id="IPR001650">
    <property type="entry name" value="Helicase_C-like"/>
</dbReference>
<keyword evidence="3 7" id="KW-0347">Helicase</keyword>
<evidence type="ECO:0000256" key="3">
    <source>
        <dbReference type="ARBA" id="ARBA00022806"/>
    </source>
</evidence>
<evidence type="ECO:0000256" key="1">
    <source>
        <dbReference type="ARBA" id="ARBA00022741"/>
    </source>
</evidence>
<feature type="compositionally biased region" description="Basic and acidic residues" evidence="8">
    <location>
        <begin position="640"/>
        <end position="650"/>
    </location>
</feature>
<evidence type="ECO:0000259" key="9">
    <source>
        <dbReference type="PROSITE" id="PS51192"/>
    </source>
</evidence>
<keyword evidence="1 7" id="KW-0547">Nucleotide-binding</keyword>
<dbReference type="EC" id="3.6.4.13" evidence="7"/>
<dbReference type="PROSITE" id="PS51194">
    <property type="entry name" value="HELICASE_CTER"/>
    <property type="match status" value="1"/>
</dbReference>
<evidence type="ECO:0000256" key="8">
    <source>
        <dbReference type="SAM" id="MobiDB-lite"/>
    </source>
</evidence>
<keyword evidence="12" id="KW-1185">Reference proteome</keyword>
<reference evidence="11 12" key="1">
    <citation type="submission" date="2016-04" db="EMBL/GenBank/DDBJ databases">
        <title>A degradative enzymes factory behind the ericoid mycorrhizal symbiosis.</title>
        <authorList>
            <consortium name="DOE Joint Genome Institute"/>
            <person name="Martino E."/>
            <person name="Morin E."/>
            <person name="Grelet G."/>
            <person name="Kuo A."/>
            <person name="Kohler A."/>
            <person name="Daghino S."/>
            <person name="Barry K."/>
            <person name="Choi C."/>
            <person name="Cichocki N."/>
            <person name="Clum A."/>
            <person name="Copeland A."/>
            <person name="Hainaut M."/>
            <person name="Haridas S."/>
            <person name="Labutti K."/>
            <person name="Lindquist E."/>
            <person name="Lipzen A."/>
            <person name="Khouja H.-R."/>
            <person name="Murat C."/>
            <person name="Ohm R."/>
            <person name="Olson A."/>
            <person name="Spatafora J."/>
            <person name="Veneault-Fourrey C."/>
            <person name="Henrissat B."/>
            <person name="Grigoriev I."/>
            <person name="Martin F."/>
            <person name="Perotto S."/>
        </authorList>
    </citation>
    <scope>NUCLEOTIDE SEQUENCE [LARGE SCALE GENOMIC DNA]</scope>
    <source>
        <strain evidence="11 12">E</strain>
    </source>
</reference>
<organism evidence="11 12">
    <name type="scientific">Hyaloscypha bicolor E</name>
    <dbReference type="NCBI Taxonomy" id="1095630"/>
    <lineage>
        <taxon>Eukaryota</taxon>
        <taxon>Fungi</taxon>
        <taxon>Dikarya</taxon>
        <taxon>Ascomycota</taxon>
        <taxon>Pezizomycotina</taxon>
        <taxon>Leotiomycetes</taxon>
        <taxon>Helotiales</taxon>
        <taxon>Hyaloscyphaceae</taxon>
        <taxon>Hyaloscypha</taxon>
        <taxon>Hyaloscypha bicolor</taxon>
    </lineage>
</organism>
<feature type="compositionally biased region" description="Polar residues" evidence="8">
    <location>
        <begin position="14"/>
        <end position="31"/>
    </location>
</feature>
<feature type="region of interest" description="Disordered" evidence="8">
    <location>
        <begin position="632"/>
        <end position="672"/>
    </location>
</feature>